<organism evidence="1 2">
    <name type="scientific">Ambrosiozyma monospora</name>
    <name type="common">Yeast</name>
    <name type="synonym">Endomycopsis monosporus</name>
    <dbReference type="NCBI Taxonomy" id="43982"/>
    <lineage>
        <taxon>Eukaryota</taxon>
        <taxon>Fungi</taxon>
        <taxon>Dikarya</taxon>
        <taxon>Ascomycota</taxon>
        <taxon>Saccharomycotina</taxon>
        <taxon>Pichiomycetes</taxon>
        <taxon>Pichiales</taxon>
        <taxon>Pichiaceae</taxon>
        <taxon>Ambrosiozyma</taxon>
    </lineage>
</organism>
<dbReference type="EMBL" id="BSXU01004445">
    <property type="protein sequence ID" value="GMG44184.1"/>
    <property type="molecule type" value="Genomic_DNA"/>
</dbReference>
<keyword evidence="2" id="KW-1185">Reference proteome</keyword>
<accession>A0A9W6Z5H0</accession>
<evidence type="ECO:0000313" key="2">
    <source>
        <dbReference type="Proteomes" id="UP001165063"/>
    </source>
</evidence>
<name>A0A9W6Z5H0_AMBMO</name>
<protein>
    <submittedName>
        <fullName evidence="1">Unnamed protein product</fullName>
    </submittedName>
</protein>
<dbReference type="Proteomes" id="UP001165063">
    <property type="component" value="Unassembled WGS sequence"/>
</dbReference>
<gene>
    <name evidence="1" type="ORF">Amon01_000672100</name>
</gene>
<dbReference type="SUPFAM" id="SSF52047">
    <property type="entry name" value="RNI-like"/>
    <property type="match status" value="1"/>
</dbReference>
<evidence type="ECO:0000313" key="1">
    <source>
        <dbReference type="EMBL" id="GMG44184.1"/>
    </source>
</evidence>
<sequence length="399" mass="46226">MLTKESEDIFNGINTLLTQWHENFNGSLKFYIRYESKEFYHSPFFTQLIDTVSTSKIKEFKFNGGHSKDFYFSIDGLFQYSVSTVVDLMLFDVSISNLQNMPLLKRLGLEGCKLIGHDVFNGISEFCGELLLSYCKYDDKYGSITLPTSIGLLHIIVYNPDIADLPKFSNLGKLQRLRSVKAEIKAKGIDAFTIKEIEDETMIRTISWLERFVAQLPSTVESLFLKIPKGPEENISGKASFHPEKLRFDNLTQLQVLYLLINSDPLSTIPFNFSNLPDSLQELHMVMPSLFSGTLPKSLQSLHIDIRDCKKFKEYEYETFVDFWNQFIAPLENLLYFSAVNKHTQTIDSFALNFPPHLQLFDITSLTDKIFRVPLYKTFKNRKVKNNSFFYFFRMSCII</sequence>
<proteinExistence type="predicted"/>
<dbReference type="Gene3D" id="3.80.10.10">
    <property type="entry name" value="Ribonuclease Inhibitor"/>
    <property type="match status" value="1"/>
</dbReference>
<reference evidence="1" key="1">
    <citation type="submission" date="2023-04" db="EMBL/GenBank/DDBJ databases">
        <title>Ambrosiozyma monospora NBRC 1965.</title>
        <authorList>
            <person name="Ichikawa N."/>
            <person name="Sato H."/>
            <person name="Tonouchi N."/>
        </authorList>
    </citation>
    <scope>NUCLEOTIDE SEQUENCE</scope>
    <source>
        <strain evidence="1">NBRC 1965</strain>
    </source>
</reference>
<dbReference type="AlphaFoldDB" id="A0A9W6Z5H0"/>
<comment type="caution">
    <text evidence="1">The sequence shown here is derived from an EMBL/GenBank/DDBJ whole genome shotgun (WGS) entry which is preliminary data.</text>
</comment>
<dbReference type="InterPro" id="IPR032675">
    <property type="entry name" value="LRR_dom_sf"/>
</dbReference>